<protein>
    <submittedName>
        <fullName evidence="1">Uncharacterized protein</fullName>
    </submittedName>
</protein>
<proteinExistence type="predicted"/>
<organism evidence="1 2">
    <name type="scientific">candidate division MSBL1 archaeon SCGC-AAA259E19</name>
    <dbReference type="NCBI Taxonomy" id="1698264"/>
    <lineage>
        <taxon>Archaea</taxon>
        <taxon>Methanobacteriati</taxon>
        <taxon>Methanobacteriota</taxon>
        <taxon>candidate division MSBL1</taxon>
    </lineage>
</organism>
<accession>A0A133UCY6</accession>
<evidence type="ECO:0000313" key="1">
    <source>
        <dbReference type="EMBL" id="KXA92061.1"/>
    </source>
</evidence>
<dbReference type="EMBL" id="LHXO01000190">
    <property type="protein sequence ID" value="KXA92061.1"/>
    <property type="molecule type" value="Genomic_DNA"/>
</dbReference>
<name>A0A133UCY6_9EURY</name>
<evidence type="ECO:0000313" key="2">
    <source>
        <dbReference type="Proteomes" id="UP000070284"/>
    </source>
</evidence>
<dbReference type="Proteomes" id="UP000070284">
    <property type="component" value="Unassembled WGS sequence"/>
</dbReference>
<keyword evidence="2" id="KW-1185">Reference proteome</keyword>
<dbReference type="AlphaFoldDB" id="A0A133UCY6"/>
<comment type="caution">
    <text evidence="1">The sequence shown here is derived from an EMBL/GenBank/DDBJ whole genome shotgun (WGS) entry which is preliminary data.</text>
</comment>
<reference evidence="1 2" key="1">
    <citation type="journal article" date="2016" name="Sci. Rep.">
        <title>Metabolic traits of an uncultured archaeal lineage -MSBL1- from brine pools of the Red Sea.</title>
        <authorList>
            <person name="Mwirichia R."/>
            <person name="Alam I."/>
            <person name="Rashid M."/>
            <person name="Vinu M."/>
            <person name="Ba-Alawi W."/>
            <person name="Anthony Kamau A."/>
            <person name="Kamanda Ngugi D."/>
            <person name="Goker M."/>
            <person name="Klenk H.P."/>
            <person name="Bajic V."/>
            <person name="Stingl U."/>
        </authorList>
    </citation>
    <scope>NUCLEOTIDE SEQUENCE [LARGE SCALE GENOMIC DNA]</scope>
    <source>
        <strain evidence="1">SCGC-AAA259E19</strain>
    </source>
</reference>
<sequence length="162" mass="18152">MEEKSGYSEQTTATAKLKDILRKLLAAEDVVGMRDLKGELSAEEASKLGGSIAAAVEGVVLTALRDRDLAEEIAPVLFEKIEEGVTDPLPYKHFLQMLGYVHRLEIRGETQDPKEMFRAYAAVRKKMDLGDVEKRRAELKKELDEMLTKRSKGKHGKNSMFA</sequence>
<gene>
    <name evidence="1" type="ORF">AKJ65_08105</name>
</gene>